<dbReference type="EnsemblMetazoa" id="MESCA002726-RA">
    <property type="protein sequence ID" value="MESCA002726-PA"/>
    <property type="gene ID" value="MESCA002726"/>
</dbReference>
<name>T1GH42_MEGSC</name>
<reference evidence="1" key="2">
    <citation type="submission" date="2015-06" db="UniProtKB">
        <authorList>
            <consortium name="EnsemblMetazoa"/>
        </authorList>
    </citation>
    <scope>IDENTIFICATION</scope>
</reference>
<dbReference type="EMBL" id="CAQQ02200164">
    <property type="status" value="NOT_ANNOTATED_CDS"/>
    <property type="molecule type" value="Genomic_DNA"/>
</dbReference>
<sequence>MLNELSLECCYFLMFPKLNFKSKEDKEIKRRITNGSKAFWTINDIIKM</sequence>
<dbReference type="Proteomes" id="UP000015102">
    <property type="component" value="Unassembled WGS sequence"/>
</dbReference>
<organism evidence="1 2">
    <name type="scientific">Megaselia scalaris</name>
    <name type="common">Humpbacked fly</name>
    <name type="synonym">Phora scalaris</name>
    <dbReference type="NCBI Taxonomy" id="36166"/>
    <lineage>
        <taxon>Eukaryota</taxon>
        <taxon>Metazoa</taxon>
        <taxon>Ecdysozoa</taxon>
        <taxon>Arthropoda</taxon>
        <taxon>Hexapoda</taxon>
        <taxon>Insecta</taxon>
        <taxon>Pterygota</taxon>
        <taxon>Neoptera</taxon>
        <taxon>Endopterygota</taxon>
        <taxon>Diptera</taxon>
        <taxon>Brachycera</taxon>
        <taxon>Muscomorpha</taxon>
        <taxon>Platypezoidea</taxon>
        <taxon>Phoridae</taxon>
        <taxon>Megaseliini</taxon>
        <taxon>Megaselia</taxon>
    </lineage>
</organism>
<keyword evidence="2" id="KW-1185">Reference proteome</keyword>
<evidence type="ECO:0000313" key="1">
    <source>
        <dbReference type="EnsemblMetazoa" id="MESCA002726-PA"/>
    </source>
</evidence>
<reference evidence="2" key="1">
    <citation type="submission" date="2013-02" db="EMBL/GenBank/DDBJ databases">
        <authorList>
            <person name="Hughes D."/>
        </authorList>
    </citation>
    <scope>NUCLEOTIDE SEQUENCE</scope>
    <source>
        <strain>Durham</strain>
        <strain evidence="2">NC isolate 2 -- Noor lab</strain>
    </source>
</reference>
<proteinExistence type="predicted"/>
<dbReference type="AlphaFoldDB" id="T1GH42"/>
<dbReference type="HOGENOM" id="CLU_3160508_0_0_1"/>
<evidence type="ECO:0000313" key="2">
    <source>
        <dbReference type="Proteomes" id="UP000015102"/>
    </source>
</evidence>
<protein>
    <submittedName>
        <fullName evidence="1">Uncharacterized protein</fullName>
    </submittedName>
</protein>
<accession>T1GH42</accession>